<dbReference type="InterPro" id="IPR006311">
    <property type="entry name" value="TAT_signal"/>
</dbReference>
<keyword evidence="1" id="KW-0472">Membrane</keyword>
<keyword evidence="1" id="KW-1133">Transmembrane helix</keyword>
<accession>A0ABU7R762</accession>
<dbReference type="RefSeq" id="WP_330957202.1">
    <property type="nucleotide sequence ID" value="NZ_JAZGJQ010000001.1"/>
</dbReference>
<evidence type="ECO:0000256" key="2">
    <source>
        <dbReference type="SAM" id="SignalP"/>
    </source>
</evidence>
<feature type="chain" id="PRO_5047456494" evidence="2">
    <location>
        <begin position="28"/>
        <end position="192"/>
    </location>
</feature>
<evidence type="ECO:0000313" key="3">
    <source>
        <dbReference type="EMBL" id="MEE6146436.1"/>
    </source>
</evidence>
<organism evidence="3 4">
    <name type="scientific">Olsenella absiana</name>
    <dbReference type="NCBI Taxonomy" id="3115222"/>
    <lineage>
        <taxon>Bacteria</taxon>
        <taxon>Bacillati</taxon>
        <taxon>Actinomycetota</taxon>
        <taxon>Coriobacteriia</taxon>
        <taxon>Coriobacteriales</taxon>
        <taxon>Atopobiaceae</taxon>
        <taxon>Olsenella</taxon>
    </lineage>
</organism>
<gene>
    <name evidence="3" type="ORF">VXJ25_00280</name>
</gene>
<feature type="signal peptide" evidence="2">
    <location>
        <begin position="1"/>
        <end position="27"/>
    </location>
</feature>
<comment type="caution">
    <text evidence="3">The sequence shown here is derived from an EMBL/GenBank/DDBJ whole genome shotgun (WGS) entry which is preliminary data.</text>
</comment>
<evidence type="ECO:0000256" key="1">
    <source>
        <dbReference type="SAM" id="Phobius"/>
    </source>
</evidence>
<proteinExistence type="predicted"/>
<dbReference type="EMBL" id="JAZGJQ010000001">
    <property type="protein sequence ID" value="MEE6146436.1"/>
    <property type="molecule type" value="Genomic_DNA"/>
</dbReference>
<keyword evidence="2" id="KW-0732">Signal</keyword>
<protein>
    <submittedName>
        <fullName evidence="3">Uncharacterized protein</fullName>
    </submittedName>
</protein>
<keyword evidence="1" id="KW-0812">Transmembrane</keyword>
<keyword evidence="4" id="KW-1185">Reference proteome</keyword>
<name>A0ABU7R762_9ACTN</name>
<dbReference type="PROSITE" id="PS51318">
    <property type="entry name" value="TAT"/>
    <property type="match status" value="1"/>
</dbReference>
<sequence>MGTRRVGRRRALALVLSLAAAAALALAAPAAPAAAEGAALADGNYSVSVELGGGSGRASVQSPCELSVSSGSMVATVTWSSPNYDLMVVDGQRLSPVNEGGNSTFEVPVSALGEALPVQAETTAMSRPHLIDYTLTFSDPQRQGAPAGPAVAVAAGLGAAAVAVGAALLVHRRRARSGAAEATTAGRDGGAQ</sequence>
<reference evidence="3 4" key="1">
    <citation type="submission" date="2024-01" db="EMBL/GenBank/DDBJ databases">
        <title>Description of Olsenella sp. nov., isolated from pig feces.</title>
        <authorList>
            <person name="Chang Y.-H."/>
        </authorList>
    </citation>
    <scope>NUCLEOTIDE SEQUENCE [LARGE SCALE GENOMIC DNA]</scope>
    <source>
        <strain evidence="3 4">YH-ols2223</strain>
    </source>
</reference>
<dbReference type="Proteomes" id="UP001332931">
    <property type="component" value="Unassembled WGS sequence"/>
</dbReference>
<feature type="transmembrane region" description="Helical" evidence="1">
    <location>
        <begin position="150"/>
        <end position="170"/>
    </location>
</feature>
<evidence type="ECO:0000313" key="4">
    <source>
        <dbReference type="Proteomes" id="UP001332931"/>
    </source>
</evidence>